<dbReference type="AlphaFoldDB" id="A0A6L2ZSK8"/>
<evidence type="ECO:0000256" key="1">
    <source>
        <dbReference type="SAM" id="MobiDB-lite"/>
    </source>
</evidence>
<proteinExistence type="predicted"/>
<name>A0A6L2ZSK8_9ENTR</name>
<sequence>MSAIKEKKETEDIPPAISSSSYAKKLSLYPRGVAYTNQDTIQPISFLKRLIVLPQDVTNRLMPDENSAPIPGITSRRRAKRFITMPRFDRGVAMVDTGVTRYGRMSKVRNVSRDQRRHEKASSEEEQEQLRAQQKLMGAHLISDVTISAARNKLNKIEGKRRPPQSSSRFRHVSPSVKSIRLAGAALGWLMSAH</sequence>
<feature type="compositionally biased region" description="Basic and acidic residues" evidence="1">
    <location>
        <begin position="111"/>
        <end position="123"/>
    </location>
</feature>
<dbReference type="Proteomes" id="UP000504714">
    <property type="component" value="Unassembled WGS sequence"/>
</dbReference>
<dbReference type="EMBL" id="BLXO01000007">
    <property type="protein sequence ID" value="GFN47158.1"/>
    <property type="molecule type" value="Genomic_DNA"/>
</dbReference>
<reference evidence="2 3" key="1">
    <citation type="submission" date="2020-06" db="EMBL/GenBank/DDBJ databases">
        <title>The genome sequence of Candidatus Regiella insecticola strain Tut.</title>
        <authorList>
            <person name="Nikoh N."/>
            <person name="Tsuchida T."/>
            <person name="Koga R."/>
            <person name="Oshima K."/>
            <person name="Hattori M."/>
            <person name="Fukatsu T."/>
        </authorList>
    </citation>
    <scope>NUCLEOTIDE SEQUENCE [LARGE SCALE GENOMIC DNA]</scope>
    <source>
        <strain evidence="2 3">Tut</strain>
    </source>
</reference>
<evidence type="ECO:0000313" key="2">
    <source>
        <dbReference type="EMBL" id="GFN47158.1"/>
    </source>
</evidence>
<dbReference type="RefSeq" id="WP_176488666.1">
    <property type="nucleotide sequence ID" value="NZ_BLXO01000007.1"/>
</dbReference>
<protein>
    <submittedName>
        <fullName evidence="2">Putative FG-GAP repeat and RTX-family protein</fullName>
    </submittedName>
</protein>
<comment type="caution">
    <text evidence="2">The sequence shown here is derived from an EMBL/GenBank/DDBJ whole genome shotgun (WGS) entry which is preliminary data.</text>
</comment>
<feature type="region of interest" description="Disordered" evidence="1">
    <location>
        <begin position="154"/>
        <end position="174"/>
    </location>
</feature>
<gene>
    <name evidence="2" type="ORF">RINTU1_30730</name>
</gene>
<feature type="region of interest" description="Disordered" evidence="1">
    <location>
        <begin position="106"/>
        <end position="132"/>
    </location>
</feature>
<evidence type="ECO:0000313" key="3">
    <source>
        <dbReference type="Proteomes" id="UP000504714"/>
    </source>
</evidence>
<organism evidence="2 3">
    <name type="scientific">Candidatus Regiella insecticola</name>
    <dbReference type="NCBI Taxonomy" id="138073"/>
    <lineage>
        <taxon>Bacteria</taxon>
        <taxon>Pseudomonadati</taxon>
        <taxon>Pseudomonadota</taxon>
        <taxon>Gammaproteobacteria</taxon>
        <taxon>Enterobacterales</taxon>
        <taxon>Enterobacteriaceae</taxon>
        <taxon>aphid secondary symbionts</taxon>
        <taxon>Candidatus Regiella</taxon>
    </lineage>
</organism>
<accession>A0A6L2ZSK8</accession>